<dbReference type="EMBL" id="SNRW01012865">
    <property type="protein sequence ID" value="KAA6373299.1"/>
    <property type="molecule type" value="Genomic_DNA"/>
</dbReference>
<keyword evidence="4" id="KW-1133">Transmembrane helix</keyword>
<evidence type="ECO:0008006" key="7">
    <source>
        <dbReference type="Google" id="ProtNLM"/>
    </source>
</evidence>
<name>A0A5J4USC4_9EUKA</name>
<evidence type="ECO:0000256" key="4">
    <source>
        <dbReference type="SAM" id="Phobius"/>
    </source>
</evidence>
<dbReference type="PANTHER" id="PTHR37164">
    <property type="entry name" value="BACTERIOHEMERYTHRIN"/>
    <property type="match status" value="1"/>
</dbReference>
<dbReference type="Gene3D" id="1.20.120.50">
    <property type="entry name" value="Hemerythrin-like"/>
    <property type="match status" value="1"/>
</dbReference>
<dbReference type="PANTHER" id="PTHR37164:SF1">
    <property type="entry name" value="BACTERIOHEMERYTHRIN"/>
    <property type="match status" value="1"/>
</dbReference>
<dbReference type="AlphaFoldDB" id="A0A5J4USC4"/>
<feature type="transmembrane region" description="Helical" evidence="4">
    <location>
        <begin position="159"/>
        <end position="182"/>
    </location>
</feature>
<comment type="caution">
    <text evidence="5">The sequence shown here is derived from an EMBL/GenBank/DDBJ whole genome shotgun (WGS) entry which is preliminary data.</text>
</comment>
<dbReference type="InterPro" id="IPR012827">
    <property type="entry name" value="Hemerythrin_metal-bd"/>
</dbReference>
<evidence type="ECO:0000313" key="6">
    <source>
        <dbReference type="Proteomes" id="UP000324800"/>
    </source>
</evidence>
<feature type="non-terminal residue" evidence="5">
    <location>
        <position position="1"/>
    </location>
</feature>
<dbReference type="Proteomes" id="UP000324800">
    <property type="component" value="Unassembled WGS sequence"/>
</dbReference>
<evidence type="ECO:0000313" key="5">
    <source>
        <dbReference type="EMBL" id="KAA6373299.1"/>
    </source>
</evidence>
<dbReference type="SUPFAM" id="SSF47188">
    <property type="entry name" value="Hemerythrin-like"/>
    <property type="match status" value="1"/>
</dbReference>
<dbReference type="InterPro" id="IPR035938">
    <property type="entry name" value="Hemerythrin-like_sf"/>
</dbReference>
<dbReference type="InterPro" id="IPR050669">
    <property type="entry name" value="Hemerythrin"/>
</dbReference>
<dbReference type="CDD" id="cd12107">
    <property type="entry name" value="Hemerythrin"/>
    <property type="match status" value="1"/>
</dbReference>
<reference evidence="5 6" key="1">
    <citation type="submission" date="2019-03" db="EMBL/GenBank/DDBJ databases">
        <title>Single cell metagenomics reveals metabolic interactions within the superorganism composed of flagellate Streblomastix strix and complex community of Bacteroidetes bacteria on its surface.</title>
        <authorList>
            <person name="Treitli S.C."/>
            <person name="Kolisko M."/>
            <person name="Husnik F."/>
            <person name="Keeling P."/>
            <person name="Hampl V."/>
        </authorList>
    </citation>
    <scope>NUCLEOTIDE SEQUENCE [LARGE SCALE GENOMIC DNA]</scope>
    <source>
        <strain evidence="5">ST1C</strain>
    </source>
</reference>
<gene>
    <name evidence="5" type="ORF">EZS28_031174</name>
</gene>
<sequence>LKSVVQLQSFFLVNGTEKRIQYGTFGKGLNYIEPSGDSFIDNYDLPRLQNMNKDIDIILTNSTECLMTPDVLEDAEIECANPYKAGDYVTTPFYGLQQLMTEVQSSVQILINNQEPGKVNLADVDFFNILMTSQSDIRSGQKRIQDIIIKLIDKHFRSYTVYLNLCFALAIIFLVLTSWILVIPIPKIFKRLSQISAQIEDLTKMQHIKRIEWKEDMQTEVHRLDSGHKKLLETVMILFDTVKNFETSLVSDVDDEDQVILDKFDDLVLVTAAHFADEEYLMHRFNFPRSALNNHFKNHVSLFRKLMTYHQKTTQSKQNEIPPTSNEMLLFFTTWIIPHFTSIDIDLGLYLKQRNESINKQRGKQIQQKKDANQKDVDLADLLDCDPDLSTFKVPPSLNMFFNGPNASMQEKMIFDEAIDRIKMRQMHNQE</sequence>
<accession>A0A5J4USC4</accession>
<organism evidence="5 6">
    <name type="scientific">Streblomastix strix</name>
    <dbReference type="NCBI Taxonomy" id="222440"/>
    <lineage>
        <taxon>Eukaryota</taxon>
        <taxon>Metamonada</taxon>
        <taxon>Preaxostyla</taxon>
        <taxon>Oxymonadida</taxon>
        <taxon>Streblomastigidae</taxon>
        <taxon>Streblomastix</taxon>
    </lineage>
</organism>
<evidence type="ECO:0000256" key="3">
    <source>
        <dbReference type="ARBA" id="ARBA00023004"/>
    </source>
</evidence>
<keyword evidence="4" id="KW-0812">Transmembrane</keyword>
<dbReference type="GO" id="GO:0046872">
    <property type="term" value="F:metal ion binding"/>
    <property type="evidence" value="ECO:0007669"/>
    <property type="project" value="UniProtKB-KW"/>
</dbReference>
<proteinExistence type="inferred from homology"/>
<evidence type="ECO:0000256" key="1">
    <source>
        <dbReference type="ARBA" id="ARBA00010587"/>
    </source>
</evidence>
<protein>
    <recommendedName>
        <fullName evidence="7">Hemerythrin-like domain-containing protein</fullName>
    </recommendedName>
</protein>
<keyword evidence="2" id="KW-0479">Metal-binding</keyword>
<comment type="similarity">
    <text evidence="1">Belongs to the hemerythrin family.</text>
</comment>
<keyword evidence="3" id="KW-0408">Iron</keyword>
<dbReference type="NCBIfam" id="TIGR02481">
    <property type="entry name" value="hemeryth_dom"/>
    <property type="match status" value="1"/>
</dbReference>
<evidence type="ECO:0000256" key="2">
    <source>
        <dbReference type="ARBA" id="ARBA00022723"/>
    </source>
</evidence>
<keyword evidence="4" id="KW-0472">Membrane</keyword>